<dbReference type="InterPro" id="IPR036116">
    <property type="entry name" value="FN3_sf"/>
</dbReference>
<dbReference type="AlphaFoldDB" id="B3E3V4"/>
<dbReference type="PROSITE" id="PS50853">
    <property type="entry name" value="FN3"/>
    <property type="match status" value="4"/>
</dbReference>
<dbReference type="InterPro" id="IPR013783">
    <property type="entry name" value="Ig-like_fold"/>
</dbReference>
<dbReference type="Proteomes" id="UP000002420">
    <property type="component" value="Chromosome"/>
</dbReference>
<dbReference type="PROSITE" id="PS51257">
    <property type="entry name" value="PROKAR_LIPOPROTEIN"/>
    <property type="match status" value="1"/>
</dbReference>
<dbReference type="STRING" id="398767.Glov_0642"/>
<dbReference type="PANTHER" id="PTHR46708:SF2">
    <property type="entry name" value="FIBRONECTIN TYPE-III DOMAIN-CONTAINING PROTEIN"/>
    <property type="match status" value="1"/>
</dbReference>
<organism evidence="3 4">
    <name type="scientific">Trichlorobacter lovleyi (strain ATCC BAA-1151 / DSM 17278 / SZ)</name>
    <name type="common">Geobacter lovleyi</name>
    <dbReference type="NCBI Taxonomy" id="398767"/>
    <lineage>
        <taxon>Bacteria</taxon>
        <taxon>Pseudomonadati</taxon>
        <taxon>Thermodesulfobacteriota</taxon>
        <taxon>Desulfuromonadia</taxon>
        <taxon>Geobacterales</taxon>
        <taxon>Geobacteraceae</taxon>
        <taxon>Trichlorobacter</taxon>
    </lineage>
</organism>
<dbReference type="KEGG" id="glo:Glov_0642"/>
<dbReference type="RefSeq" id="WP_012468724.1">
    <property type="nucleotide sequence ID" value="NC_010814.1"/>
</dbReference>
<evidence type="ECO:0000313" key="4">
    <source>
        <dbReference type="Proteomes" id="UP000002420"/>
    </source>
</evidence>
<reference evidence="3 4" key="1">
    <citation type="submission" date="2008-05" db="EMBL/GenBank/DDBJ databases">
        <title>Complete sequence of chromosome of Geobacter lovleyi SZ.</title>
        <authorList>
            <consortium name="US DOE Joint Genome Institute"/>
            <person name="Lucas S."/>
            <person name="Copeland A."/>
            <person name="Lapidus A."/>
            <person name="Glavina del Rio T."/>
            <person name="Dalin E."/>
            <person name="Tice H."/>
            <person name="Bruce D."/>
            <person name="Goodwin L."/>
            <person name="Pitluck S."/>
            <person name="Chertkov O."/>
            <person name="Meincke L."/>
            <person name="Brettin T."/>
            <person name="Detter J.C."/>
            <person name="Han C."/>
            <person name="Tapia R."/>
            <person name="Kuske C.R."/>
            <person name="Schmutz J."/>
            <person name="Larimer F."/>
            <person name="Land M."/>
            <person name="Hauser L."/>
            <person name="Kyrpides N."/>
            <person name="Mikhailova N."/>
            <person name="Sung Y."/>
            <person name="Fletcher K.E."/>
            <person name="Ritalahti K.M."/>
            <person name="Loeffler F.E."/>
            <person name="Richardson P."/>
        </authorList>
    </citation>
    <scope>NUCLEOTIDE SEQUENCE [LARGE SCALE GENOMIC DNA]</scope>
    <source>
        <strain evidence="4">ATCC BAA-1151 / DSM 17278 / SZ</strain>
    </source>
</reference>
<dbReference type="Gene3D" id="2.60.40.10">
    <property type="entry name" value="Immunoglobulins"/>
    <property type="match status" value="4"/>
</dbReference>
<dbReference type="HOGENOM" id="CLU_427451_0_0_7"/>
<dbReference type="EMBL" id="CP001089">
    <property type="protein sequence ID" value="ACD94368.1"/>
    <property type="molecule type" value="Genomic_DNA"/>
</dbReference>
<name>B3E3V4_TRIL1</name>
<evidence type="ECO:0000313" key="3">
    <source>
        <dbReference type="EMBL" id="ACD94368.1"/>
    </source>
</evidence>
<dbReference type="InterPro" id="IPR003961">
    <property type="entry name" value="FN3_dom"/>
</dbReference>
<feature type="domain" description="Fibronectin type-III" evidence="2">
    <location>
        <begin position="526"/>
        <end position="617"/>
    </location>
</feature>
<accession>B3E3V4</accession>
<dbReference type="PANTHER" id="PTHR46708">
    <property type="entry name" value="TENASCIN"/>
    <property type="match status" value="1"/>
</dbReference>
<feature type="domain" description="Fibronectin type-III" evidence="2">
    <location>
        <begin position="431"/>
        <end position="522"/>
    </location>
</feature>
<dbReference type="InterPro" id="IPR036280">
    <property type="entry name" value="Multihaem_cyt_sf"/>
</dbReference>
<dbReference type="OrthoDB" id="5395031at2"/>
<dbReference type="CDD" id="cd00063">
    <property type="entry name" value="FN3"/>
    <property type="match status" value="4"/>
</dbReference>
<dbReference type="eggNOG" id="COG4733">
    <property type="taxonomic scope" value="Bacteria"/>
</dbReference>
<protein>
    <submittedName>
        <fullName evidence="3">Fibronectin type III domain protein</fullName>
    </submittedName>
</protein>
<evidence type="ECO:0000259" key="2">
    <source>
        <dbReference type="PROSITE" id="PS50853"/>
    </source>
</evidence>
<dbReference type="Pfam" id="PF00041">
    <property type="entry name" value="fn3"/>
    <property type="match status" value="4"/>
</dbReference>
<feature type="domain" description="Fibronectin type-III" evidence="2">
    <location>
        <begin position="334"/>
        <end position="425"/>
    </location>
</feature>
<proteinExistence type="predicted"/>
<keyword evidence="1" id="KW-0677">Repeat</keyword>
<keyword evidence="4" id="KW-1185">Reference proteome</keyword>
<dbReference type="InterPro" id="IPR050991">
    <property type="entry name" value="ECM_Regulatory_Proteins"/>
</dbReference>
<feature type="domain" description="Fibronectin type-III" evidence="2">
    <location>
        <begin position="239"/>
        <end position="330"/>
    </location>
</feature>
<dbReference type="SUPFAM" id="SSF49265">
    <property type="entry name" value="Fibronectin type III"/>
    <property type="match status" value="2"/>
</dbReference>
<evidence type="ECO:0000256" key="1">
    <source>
        <dbReference type="ARBA" id="ARBA00022737"/>
    </source>
</evidence>
<sequence>MKPLMTKLGTMIGGLILAFSALVLAGCGGGGNSPGVSSQVVTGTAAVGTQLSGQVTLKDASTPSKQKTAVIGSDGSFAFDVTGMKAPFIIQATGSANGQNHTLLSFASGTGIANANPLSHALVTLAWGSANSGDVFTNPDEQKLRKIQDGLTAATQDLLMMLNPLLDLYGAAGKNPISSPYRADHSGLDGMFDFVTVDITGGTLTVSNRGTNAPIFSCAINNINSGTFNANNMPHRMTVPAAPTNLTAVGGAGQLTLTWSAVSNAASYTIYYATTSGVTPANGIKVANATSPAVLSGLADATTYYCVVTAVNSAGESVASTQATATTNVAAPVIPAAPGGLIATGGTRQVSLSWSAVSNATSYNVYYATSNGVTKVNGTKVSNATSPLVLNGLADATSYYCIVTAVNSAGESAASVQAAATTLPSTPPPALPATPSNLVAAGGTNQITLSWSAASNATSYNLYWSAASGVTTATGTKVSGVTSPYVKTGLAAGTTYYFVVTAVNSVGESSASAQASATTSAPPPTVPAAPTGVTATGGANQVSLAWSAVSGATSYNLYWSTASGVTKVNGTKLTNVTSPYLHSGLAAGTSYYYIVTAVNSTGEGAASAQVSATTSAPSLSCGTCHAIPPQLGQHDFHSGVGIGCVTCHGSGYSTTTVNAATHMNGVKDLSATIGWNAAGRNCTNSCHGRKTW</sequence>
<gene>
    <name evidence="3" type="ordered locus">Glov_0642</name>
</gene>
<dbReference type="SUPFAM" id="SSF48695">
    <property type="entry name" value="Multiheme cytochromes"/>
    <property type="match status" value="1"/>
</dbReference>
<dbReference type="SMART" id="SM00060">
    <property type="entry name" value="FN3"/>
    <property type="match status" value="4"/>
</dbReference>